<dbReference type="InterPro" id="IPR050173">
    <property type="entry name" value="ABC_transporter_C-like"/>
</dbReference>
<dbReference type="SUPFAM" id="SSF90123">
    <property type="entry name" value="ABC transporter transmembrane region"/>
    <property type="match status" value="1"/>
</dbReference>
<feature type="transmembrane region" description="Helical" evidence="9">
    <location>
        <begin position="92"/>
        <end position="112"/>
    </location>
</feature>
<organism evidence="11">
    <name type="scientific">Oppiella nova</name>
    <dbReference type="NCBI Taxonomy" id="334625"/>
    <lineage>
        <taxon>Eukaryota</taxon>
        <taxon>Metazoa</taxon>
        <taxon>Ecdysozoa</taxon>
        <taxon>Arthropoda</taxon>
        <taxon>Chelicerata</taxon>
        <taxon>Arachnida</taxon>
        <taxon>Acari</taxon>
        <taxon>Acariformes</taxon>
        <taxon>Sarcoptiformes</taxon>
        <taxon>Oribatida</taxon>
        <taxon>Brachypylina</taxon>
        <taxon>Oppioidea</taxon>
        <taxon>Oppiidae</taxon>
        <taxon>Oppiella</taxon>
    </lineage>
</organism>
<dbReference type="EMBL" id="OC917425">
    <property type="protein sequence ID" value="CAD7647028.1"/>
    <property type="molecule type" value="Genomic_DNA"/>
</dbReference>
<dbReference type="Gene3D" id="1.20.1560.10">
    <property type="entry name" value="ABC transporter type 1, transmembrane domain"/>
    <property type="match status" value="2"/>
</dbReference>
<evidence type="ECO:0000256" key="2">
    <source>
        <dbReference type="ARBA" id="ARBA00022448"/>
    </source>
</evidence>
<evidence type="ECO:0000256" key="8">
    <source>
        <dbReference type="ARBA" id="ARBA00023136"/>
    </source>
</evidence>
<keyword evidence="6" id="KW-0067">ATP-binding</keyword>
<dbReference type="PANTHER" id="PTHR24223:SF443">
    <property type="entry name" value="MULTIDRUG-RESISTANCE LIKE PROTEIN 1, ISOFORM I"/>
    <property type="match status" value="1"/>
</dbReference>
<dbReference type="EMBL" id="CAJPVJ010002600">
    <property type="protein sequence ID" value="CAG2166522.1"/>
    <property type="molecule type" value="Genomic_DNA"/>
</dbReference>
<reference evidence="11" key="1">
    <citation type="submission" date="2020-11" db="EMBL/GenBank/DDBJ databases">
        <authorList>
            <person name="Tran Van P."/>
        </authorList>
    </citation>
    <scope>NUCLEOTIDE SEQUENCE</scope>
</reference>
<dbReference type="GO" id="GO:0005524">
    <property type="term" value="F:ATP binding"/>
    <property type="evidence" value="ECO:0007669"/>
    <property type="project" value="UniProtKB-KW"/>
</dbReference>
<evidence type="ECO:0000313" key="11">
    <source>
        <dbReference type="EMBL" id="CAD7647028.1"/>
    </source>
</evidence>
<protein>
    <recommendedName>
        <fullName evidence="10">ABC transmembrane type-1 domain-containing protein</fullName>
    </recommendedName>
</protein>
<feature type="transmembrane region" description="Helical" evidence="9">
    <location>
        <begin position="257"/>
        <end position="279"/>
    </location>
</feature>
<feature type="transmembrane region" description="Helical" evidence="9">
    <location>
        <begin position="38"/>
        <end position="57"/>
    </location>
</feature>
<dbReference type="OrthoDB" id="262778at2759"/>
<keyword evidence="12" id="KW-1185">Reference proteome</keyword>
<dbReference type="AlphaFoldDB" id="A0A7R9QJD6"/>
<evidence type="ECO:0000256" key="1">
    <source>
        <dbReference type="ARBA" id="ARBA00004127"/>
    </source>
</evidence>
<dbReference type="PROSITE" id="PS50929">
    <property type="entry name" value="ABC_TM1F"/>
    <property type="match status" value="1"/>
</dbReference>
<dbReference type="GO" id="GO:0012505">
    <property type="term" value="C:endomembrane system"/>
    <property type="evidence" value="ECO:0007669"/>
    <property type="project" value="UniProtKB-SubCell"/>
</dbReference>
<dbReference type="GO" id="GO:0140359">
    <property type="term" value="F:ABC-type transporter activity"/>
    <property type="evidence" value="ECO:0007669"/>
    <property type="project" value="InterPro"/>
</dbReference>
<feature type="domain" description="ABC transmembrane type-1" evidence="10">
    <location>
        <begin position="218"/>
        <end position="370"/>
    </location>
</feature>
<dbReference type="InterPro" id="IPR011527">
    <property type="entry name" value="ABC1_TM_dom"/>
</dbReference>
<keyword evidence="5" id="KW-0547">Nucleotide-binding</keyword>
<evidence type="ECO:0000256" key="9">
    <source>
        <dbReference type="SAM" id="Phobius"/>
    </source>
</evidence>
<keyword evidence="8 9" id="KW-0472">Membrane</keyword>
<evidence type="ECO:0000256" key="4">
    <source>
        <dbReference type="ARBA" id="ARBA00022737"/>
    </source>
</evidence>
<sequence>MDSFCGSKYWDLNKTWHTDNPDFTSCFQDTALTWTPCALFWLLSLLLVIMSAVELIISLANISTIHANEDHLHFSGEMDANVTDFIFSIRMAYCPIIICQFILSCFADVVIIKTRDAKEVCPKNTASILSILTFWWVNPLIHLGYKRPLTLLDMWSPNRSFLTDYNLKNFNKHYYKLSPRTKVFPISANFNVIRQENEIKRSSGILIPLLKTYWAFSVVLVLFRLANSLLTFVNPVVLDWLISFVSDMDQPEWRGYLYAFILFFSSMVVSIVSSQSMYYSQLIRLKMRACITNTIYRKQSIVSSQSMYYSQLIRLKMRACITNTIYRKSLLLSTDGRKSFTIGEIVNLMTMDTFRIVEFVPMVNNMWSAP</sequence>
<gene>
    <name evidence="11" type="ORF">ONB1V03_LOCUS6042</name>
</gene>
<keyword evidence="2" id="KW-0813">Transport</keyword>
<evidence type="ECO:0000256" key="5">
    <source>
        <dbReference type="ARBA" id="ARBA00022741"/>
    </source>
</evidence>
<evidence type="ECO:0000256" key="6">
    <source>
        <dbReference type="ARBA" id="ARBA00022840"/>
    </source>
</evidence>
<dbReference type="Proteomes" id="UP000728032">
    <property type="component" value="Unassembled WGS sequence"/>
</dbReference>
<evidence type="ECO:0000256" key="3">
    <source>
        <dbReference type="ARBA" id="ARBA00022692"/>
    </source>
</evidence>
<keyword evidence="3 9" id="KW-0812">Transmembrane</keyword>
<dbReference type="GO" id="GO:0016020">
    <property type="term" value="C:membrane"/>
    <property type="evidence" value="ECO:0007669"/>
    <property type="project" value="InterPro"/>
</dbReference>
<keyword evidence="4" id="KW-0677">Repeat</keyword>
<name>A0A7R9QJD6_9ACAR</name>
<dbReference type="PANTHER" id="PTHR24223">
    <property type="entry name" value="ATP-BINDING CASSETTE SUB-FAMILY C"/>
    <property type="match status" value="1"/>
</dbReference>
<feature type="transmembrane region" description="Helical" evidence="9">
    <location>
        <begin position="213"/>
        <end position="237"/>
    </location>
</feature>
<evidence type="ECO:0000313" key="12">
    <source>
        <dbReference type="Proteomes" id="UP000728032"/>
    </source>
</evidence>
<keyword evidence="7 9" id="KW-1133">Transmembrane helix</keyword>
<proteinExistence type="predicted"/>
<comment type="subcellular location">
    <subcellularLocation>
        <location evidence="1">Endomembrane system</location>
        <topology evidence="1">Multi-pass membrane protein</topology>
    </subcellularLocation>
</comment>
<dbReference type="InterPro" id="IPR036640">
    <property type="entry name" value="ABC1_TM_sf"/>
</dbReference>
<evidence type="ECO:0000256" key="7">
    <source>
        <dbReference type="ARBA" id="ARBA00022989"/>
    </source>
</evidence>
<accession>A0A7R9QJD6</accession>
<evidence type="ECO:0000259" key="10">
    <source>
        <dbReference type="PROSITE" id="PS50929"/>
    </source>
</evidence>